<keyword evidence="2" id="KW-0560">Oxidoreductase</keyword>
<dbReference type="FunFam" id="3.40.50.720:FF:000084">
    <property type="entry name" value="Short-chain dehydrogenase reductase"/>
    <property type="match status" value="1"/>
</dbReference>
<comment type="similarity">
    <text evidence="1">Belongs to the short-chain dehydrogenases/reductases (SDR) family.</text>
</comment>
<evidence type="ECO:0000313" key="4">
    <source>
        <dbReference type="Proteomes" id="UP000199758"/>
    </source>
</evidence>
<evidence type="ECO:0000313" key="3">
    <source>
        <dbReference type="EMBL" id="SHH12321.1"/>
    </source>
</evidence>
<dbReference type="EMBL" id="FQWZ01000006">
    <property type="protein sequence ID" value="SHH12321.1"/>
    <property type="molecule type" value="Genomic_DNA"/>
</dbReference>
<dbReference type="AlphaFoldDB" id="A0A1M5QEP4"/>
<name>A0A1M5QEP4_9GAMM</name>
<dbReference type="InterPro" id="IPR002347">
    <property type="entry name" value="SDR_fam"/>
</dbReference>
<evidence type="ECO:0000256" key="2">
    <source>
        <dbReference type="ARBA" id="ARBA00023002"/>
    </source>
</evidence>
<dbReference type="GO" id="GO:0016491">
    <property type="term" value="F:oxidoreductase activity"/>
    <property type="evidence" value="ECO:0007669"/>
    <property type="project" value="UniProtKB-KW"/>
</dbReference>
<accession>A0A1M5QEP4</accession>
<dbReference type="PANTHER" id="PTHR24321:SF8">
    <property type="entry name" value="ESTRADIOL 17-BETA-DEHYDROGENASE 8-RELATED"/>
    <property type="match status" value="1"/>
</dbReference>
<dbReference type="PRINTS" id="PR00080">
    <property type="entry name" value="SDRFAMILY"/>
</dbReference>
<dbReference type="Pfam" id="PF13561">
    <property type="entry name" value="adh_short_C2"/>
    <property type="match status" value="1"/>
</dbReference>
<dbReference type="Gene3D" id="3.40.50.720">
    <property type="entry name" value="NAD(P)-binding Rossmann-like Domain"/>
    <property type="match status" value="1"/>
</dbReference>
<dbReference type="InterPro" id="IPR020904">
    <property type="entry name" value="Sc_DH/Rdtase_CS"/>
</dbReference>
<gene>
    <name evidence="3" type="ORF">SAMN04488068_2555</name>
</gene>
<dbReference type="PRINTS" id="PR00081">
    <property type="entry name" value="GDHRDH"/>
</dbReference>
<protein>
    <submittedName>
        <fullName evidence="3">3alpha(Or 20beta)-hydroxysteroid dehydrogenase</fullName>
    </submittedName>
</protein>
<sequence length="266" mass="27711">MSSANPQGRLHNKIAIITGGARGMGAATVRLFVEHGAQVLFTDVLDEAGQALAAELGAQATFMHHDIADEAAWQQVLDAAMTRFGRVDVLVNNAGILLFRTLLETTKADYERILSVNLTGMFLGIRTIAPQMIANGGGSIVNISSVDGMKGANGLAAYASSKWGARGLTKVAAMELGHRGIRVNSVHPGGIDTVMTNPQGVSREQLDPMYAMVPQQRAGAPSEVAATTLFLASDDASYINGAEIAVDGGLVVGQYYVGYPGAPGVG</sequence>
<organism evidence="3 4">
    <name type="scientific">Hydrocarboniphaga daqingensis</name>
    <dbReference type="NCBI Taxonomy" id="490188"/>
    <lineage>
        <taxon>Bacteria</taxon>
        <taxon>Pseudomonadati</taxon>
        <taxon>Pseudomonadota</taxon>
        <taxon>Gammaproteobacteria</taxon>
        <taxon>Nevskiales</taxon>
        <taxon>Nevskiaceae</taxon>
        <taxon>Hydrocarboniphaga</taxon>
    </lineage>
</organism>
<dbReference type="RefSeq" id="WP_072898070.1">
    <property type="nucleotide sequence ID" value="NZ_FQWZ01000006.1"/>
</dbReference>
<dbReference type="PROSITE" id="PS00061">
    <property type="entry name" value="ADH_SHORT"/>
    <property type="match status" value="1"/>
</dbReference>
<dbReference type="OrthoDB" id="6861885at2"/>
<dbReference type="NCBIfam" id="NF005559">
    <property type="entry name" value="PRK07231.1"/>
    <property type="match status" value="1"/>
</dbReference>
<dbReference type="Proteomes" id="UP000199758">
    <property type="component" value="Unassembled WGS sequence"/>
</dbReference>
<reference evidence="3 4" key="1">
    <citation type="submission" date="2016-11" db="EMBL/GenBank/DDBJ databases">
        <authorList>
            <person name="Jaros S."/>
            <person name="Januszkiewicz K."/>
            <person name="Wedrychowicz H."/>
        </authorList>
    </citation>
    <scope>NUCLEOTIDE SEQUENCE [LARGE SCALE GENOMIC DNA]</scope>
    <source>
        <strain evidence="3 4">CGMCC 1.7049</strain>
    </source>
</reference>
<dbReference type="InterPro" id="IPR036291">
    <property type="entry name" value="NAD(P)-bd_dom_sf"/>
</dbReference>
<dbReference type="STRING" id="490188.SAMN04488068_2555"/>
<keyword evidence="4" id="KW-1185">Reference proteome</keyword>
<dbReference type="SUPFAM" id="SSF51735">
    <property type="entry name" value="NAD(P)-binding Rossmann-fold domains"/>
    <property type="match status" value="1"/>
</dbReference>
<proteinExistence type="inferred from homology"/>
<evidence type="ECO:0000256" key="1">
    <source>
        <dbReference type="ARBA" id="ARBA00006484"/>
    </source>
</evidence>
<dbReference type="PANTHER" id="PTHR24321">
    <property type="entry name" value="DEHYDROGENASES, SHORT CHAIN"/>
    <property type="match status" value="1"/>
</dbReference>